<proteinExistence type="predicted"/>
<accession>A0AA36HTJ3</accession>
<reference evidence="1" key="1">
    <citation type="submission" date="2023-08" db="EMBL/GenBank/DDBJ databases">
        <authorList>
            <person name="Chen Y."/>
            <person name="Shah S."/>
            <person name="Dougan E. K."/>
            <person name="Thang M."/>
            <person name="Chan C."/>
        </authorList>
    </citation>
    <scope>NUCLEOTIDE SEQUENCE</scope>
</reference>
<evidence type="ECO:0000313" key="2">
    <source>
        <dbReference type="Proteomes" id="UP001178507"/>
    </source>
</evidence>
<gene>
    <name evidence="1" type="ORF">EVOR1521_LOCUS4450</name>
</gene>
<name>A0AA36HTJ3_9DINO</name>
<comment type="caution">
    <text evidence="1">The sequence shown here is derived from an EMBL/GenBank/DDBJ whole genome shotgun (WGS) entry which is preliminary data.</text>
</comment>
<dbReference type="EMBL" id="CAUJNA010000300">
    <property type="protein sequence ID" value="CAJ1375083.1"/>
    <property type="molecule type" value="Genomic_DNA"/>
</dbReference>
<dbReference type="Proteomes" id="UP001178507">
    <property type="component" value="Unassembled WGS sequence"/>
</dbReference>
<dbReference type="AlphaFoldDB" id="A0AA36HTJ3"/>
<organism evidence="1 2">
    <name type="scientific">Effrenium voratum</name>
    <dbReference type="NCBI Taxonomy" id="2562239"/>
    <lineage>
        <taxon>Eukaryota</taxon>
        <taxon>Sar</taxon>
        <taxon>Alveolata</taxon>
        <taxon>Dinophyceae</taxon>
        <taxon>Suessiales</taxon>
        <taxon>Symbiodiniaceae</taxon>
        <taxon>Effrenium</taxon>
    </lineage>
</organism>
<sequence length="144" mass="15740">MACDANSPAVLDEIGLSTLQAMWDFCRHLDAILQMYEEAWNKQKEVEEYGVLVFMAAVHTNGFAKAQQVAMTLYNKFKKSHYLLWVTAAILLQVRAGAPSKALGLAAVMLTKAPVNLEALQGKAFNRGREAPPASTNGVSSRGR</sequence>
<keyword evidence="2" id="KW-1185">Reference proteome</keyword>
<evidence type="ECO:0000313" key="1">
    <source>
        <dbReference type="EMBL" id="CAJ1375083.1"/>
    </source>
</evidence>
<protein>
    <submittedName>
        <fullName evidence="1">Uncharacterized protein</fullName>
    </submittedName>
</protein>